<dbReference type="Pfam" id="PF01075">
    <property type="entry name" value="Glyco_transf_9"/>
    <property type="match status" value="1"/>
</dbReference>
<comment type="caution">
    <text evidence="14">The sequence shown here is derived from an EMBL/GenBank/DDBJ whole genome shotgun (WGS) entry which is preliminary data.</text>
</comment>
<evidence type="ECO:0000256" key="12">
    <source>
        <dbReference type="ARBA" id="ARBA00044330"/>
    </source>
</evidence>
<dbReference type="EMBL" id="QJKC01000009">
    <property type="protein sequence ID" value="PXX46215.1"/>
    <property type="molecule type" value="Genomic_DNA"/>
</dbReference>
<dbReference type="CDD" id="cd03789">
    <property type="entry name" value="GT9_LPS_heptosyltransferase"/>
    <property type="match status" value="1"/>
</dbReference>
<keyword evidence="5" id="KW-0328">Glycosyltransferase</keyword>
<dbReference type="SUPFAM" id="SSF53756">
    <property type="entry name" value="UDP-Glycosyltransferase/glycogen phosphorylase"/>
    <property type="match status" value="1"/>
</dbReference>
<comment type="pathway">
    <text evidence="2">Bacterial outer membrane biogenesis; LPS core biosynthesis.</text>
</comment>
<dbReference type="InterPro" id="IPR011908">
    <property type="entry name" value="LipoPS_heptosylTferase-I"/>
</dbReference>
<dbReference type="GO" id="GO:0005886">
    <property type="term" value="C:plasma membrane"/>
    <property type="evidence" value="ECO:0007669"/>
    <property type="project" value="UniProtKB-SubCell"/>
</dbReference>
<name>A0A318JZ41_9NEIS</name>
<comment type="catalytic activity">
    <reaction evidence="13">
        <text>an alpha-Kdo-(2-&gt;4)-alpha-Kdo-(2-&gt;6)-lipid A + ADP-L-glycero-beta-D-manno-heptose = an L-alpha-D-Hep-(1-&gt;5)-[alpha-Kdo-(2-&gt;4)]-alpha-Kdo-(2-&gt;6)-lipid A + ADP + H(+)</text>
        <dbReference type="Rhea" id="RHEA:74067"/>
        <dbReference type="ChEBI" id="CHEBI:15378"/>
        <dbReference type="ChEBI" id="CHEBI:61506"/>
        <dbReference type="ChEBI" id="CHEBI:176431"/>
        <dbReference type="ChEBI" id="CHEBI:193068"/>
        <dbReference type="ChEBI" id="CHEBI:456216"/>
        <dbReference type="EC" id="2.4.99.23"/>
    </reaction>
</comment>
<dbReference type="EC" id="2.4.99.23" evidence="10"/>
<evidence type="ECO:0000313" key="14">
    <source>
        <dbReference type="EMBL" id="PXX46215.1"/>
    </source>
</evidence>
<keyword evidence="7" id="KW-0448">Lipopolysaccharide biosynthesis</keyword>
<evidence type="ECO:0000313" key="15">
    <source>
        <dbReference type="Proteomes" id="UP000248395"/>
    </source>
</evidence>
<evidence type="ECO:0000256" key="4">
    <source>
        <dbReference type="ARBA" id="ARBA00022519"/>
    </source>
</evidence>
<proteinExistence type="inferred from homology"/>
<dbReference type="PANTHER" id="PTHR30160:SF19">
    <property type="entry name" value="LIPOPOLYSACCHARIDE HEPTOSYLTRANSFERASE 1"/>
    <property type="match status" value="1"/>
</dbReference>
<evidence type="ECO:0000256" key="2">
    <source>
        <dbReference type="ARBA" id="ARBA00004713"/>
    </source>
</evidence>
<evidence type="ECO:0000256" key="8">
    <source>
        <dbReference type="ARBA" id="ARBA00023136"/>
    </source>
</evidence>
<reference evidence="14 15" key="1">
    <citation type="submission" date="2018-05" db="EMBL/GenBank/DDBJ databases">
        <title>Genomic Encyclopedia of Type Strains, Phase IV (KMG-IV): sequencing the most valuable type-strain genomes for metagenomic binning, comparative biology and taxonomic classification.</title>
        <authorList>
            <person name="Goeker M."/>
        </authorList>
    </citation>
    <scope>NUCLEOTIDE SEQUENCE [LARGE SCALE GENOMIC DNA]</scope>
    <source>
        <strain evidence="14 15">DSM 25134</strain>
    </source>
</reference>
<comment type="similarity">
    <text evidence="9">Belongs to the glycosyltransferase 9 family.</text>
</comment>
<comment type="subcellular location">
    <subcellularLocation>
        <location evidence="1">Cell inner membrane</location>
        <topology evidence="1">Peripheral membrane protein</topology>
        <orientation evidence="1">Cytoplasmic side</orientation>
    </subcellularLocation>
</comment>
<evidence type="ECO:0000256" key="11">
    <source>
        <dbReference type="ARBA" id="ARBA00044190"/>
    </source>
</evidence>
<dbReference type="GO" id="GO:0009244">
    <property type="term" value="P:lipopolysaccharide core region biosynthetic process"/>
    <property type="evidence" value="ECO:0007669"/>
    <property type="project" value="InterPro"/>
</dbReference>
<organism evidence="14 15">
    <name type="scientific">Aquitalea magnusonii</name>
    <dbReference type="NCBI Taxonomy" id="332411"/>
    <lineage>
        <taxon>Bacteria</taxon>
        <taxon>Pseudomonadati</taxon>
        <taxon>Pseudomonadota</taxon>
        <taxon>Betaproteobacteria</taxon>
        <taxon>Neisseriales</taxon>
        <taxon>Chromobacteriaceae</taxon>
        <taxon>Aquitalea</taxon>
    </lineage>
</organism>
<dbReference type="GO" id="GO:0005829">
    <property type="term" value="C:cytosol"/>
    <property type="evidence" value="ECO:0007669"/>
    <property type="project" value="TreeGrafter"/>
</dbReference>
<keyword evidence="15" id="KW-1185">Reference proteome</keyword>
<evidence type="ECO:0000256" key="10">
    <source>
        <dbReference type="ARBA" id="ARBA00044041"/>
    </source>
</evidence>
<keyword evidence="4" id="KW-0997">Cell inner membrane</keyword>
<accession>A0A318JZ41</accession>
<keyword evidence="6 14" id="KW-0808">Transferase</keyword>
<evidence type="ECO:0000256" key="1">
    <source>
        <dbReference type="ARBA" id="ARBA00004515"/>
    </source>
</evidence>
<protein>
    <recommendedName>
        <fullName evidence="11">Lipopolysaccharide heptosyltransferase 1</fullName>
        <ecNumber evidence="10">2.4.99.23</ecNumber>
    </recommendedName>
    <alternativeName>
        <fullName evidence="12">ADP-heptose:lipopolysaccharide heptosyltransferase I</fullName>
    </alternativeName>
</protein>
<keyword evidence="8" id="KW-0472">Membrane</keyword>
<evidence type="ECO:0000256" key="13">
    <source>
        <dbReference type="ARBA" id="ARBA00049201"/>
    </source>
</evidence>
<dbReference type="NCBIfam" id="TIGR02193">
    <property type="entry name" value="heptsyl_trn_I"/>
    <property type="match status" value="1"/>
</dbReference>
<evidence type="ECO:0000256" key="6">
    <source>
        <dbReference type="ARBA" id="ARBA00022679"/>
    </source>
</evidence>
<dbReference type="Gene3D" id="3.40.50.2000">
    <property type="entry name" value="Glycogen Phosphorylase B"/>
    <property type="match status" value="2"/>
</dbReference>
<gene>
    <name evidence="14" type="ORF">DFR38_10956</name>
</gene>
<dbReference type="GO" id="GO:0008713">
    <property type="term" value="F:ADP-heptose-lipopolysaccharide heptosyltransferase activity"/>
    <property type="evidence" value="ECO:0007669"/>
    <property type="project" value="TreeGrafter"/>
</dbReference>
<evidence type="ECO:0000256" key="9">
    <source>
        <dbReference type="ARBA" id="ARBA00043995"/>
    </source>
</evidence>
<dbReference type="AlphaFoldDB" id="A0A318JZ41"/>
<dbReference type="Proteomes" id="UP000248395">
    <property type="component" value="Unassembled WGS sequence"/>
</dbReference>
<evidence type="ECO:0000256" key="5">
    <source>
        <dbReference type="ARBA" id="ARBA00022676"/>
    </source>
</evidence>
<evidence type="ECO:0000256" key="3">
    <source>
        <dbReference type="ARBA" id="ARBA00022475"/>
    </source>
</evidence>
<sequence>MRAMMNVLIVRTSSMGDLIHTWPAITELKTHYPNLRISWLAEENFADIARLHPAVDEVITLAWRRWRKNLLSAATWAEIRAMRRALRATRWELVVDCQGLLKSALPAKLSCAPLTGYDRQSIREPLACLLYDKTHRVDWSLSAVERCRLLLSKVFGYQPEGSPRFGVPAAARPDWLPPGQYAVLLHATSRASKEWPESHWIALGEQLSARHGLQLIIPWGNAAEQQRANRLAAAMPQAMVAPRINLIEACGLLGHARAVIGVDTGLCHLANALNVPLVAIYTDTDPSKTGVVETAWATNLGNIGQCPSVDVVYQALLARKDMQ</sequence>
<dbReference type="PANTHER" id="PTHR30160">
    <property type="entry name" value="TETRAACYLDISACCHARIDE 4'-KINASE-RELATED"/>
    <property type="match status" value="1"/>
</dbReference>
<dbReference type="InterPro" id="IPR051199">
    <property type="entry name" value="LPS_LOS_Heptosyltrfase"/>
</dbReference>
<evidence type="ECO:0000256" key="7">
    <source>
        <dbReference type="ARBA" id="ARBA00022985"/>
    </source>
</evidence>
<dbReference type="InterPro" id="IPR002201">
    <property type="entry name" value="Glyco_trans_9"/>
</dbReference>
<keyword evidence="3" id="KW-1003">Cell membrane</keyword>